<evidence type="ECO:0000313" key="2">
    <source>
        <dbReference type="EMBL" id="WAR06431.1"/>
    </source>
</evidence>
<accession>A0ABY7EGZ8</accession>
<reference evidence="2" key="1">
    <citation type="submission" date="2022-11" db="EMBL/GenBank/DDBJ databases">
        <title>Centuries of genome instability and evolution in soft-shell clam transmissible cancer (bioRxiv).</title>
        <authorList>
            <person name="Hart S.F.M."/>
            <person name="Yonemitsu M.A."/>
            <person name="Giersch R.M."/>
            <person name="Beal B.F."/>
            <person name="Arriagada G."/>
            <person name="Davis B.W."/>
            <person name="Ostrander E.A."/>
            <person name="Goff S.P."/>
            <person name="Metzger M.J."/>
        </authorList>
    </citation>
    <scope>NUCLEOTIDE SEQUENCE</scope>
    <source>
        <strain evidence="2">MELC-2E11</strain>
        <tissue evidence="2">Siphon/mantle</tissue>
    </source>
</reference>
<evidence type="ECO:0000313" key="3">
    <source>
        <dbReference type="Proteomes" id="UP001164746"/>
    </source>
</evidence>
<organism evidence="2 3">
    <name type="scientific">Mya arenaria</name>
    <name type="common">Soft-shell clam</name>
    <dbReference type="NCBI Taxonomy" id="6604"/>
    <lineage>
        <taxon>Eukaryota</taxon>
        <taxon>Metazoa</taxon>
        <taxon>Spiralia</taxon>
        <taxon>Lophotrochozoa</taxon>
        <taxon>Mollusca</taxon>
        <taxon>Bivalvia</taxon>
        <taxon>Autobranchia</taxon>
        <taxon>Heteroconchia</taxon>
        <taxon>Euheterodonta</taxon>
        <taxon>Imparidentia</taxon>
        <taxon>Neoheterodontei</taxon>
        <taxon>Myida</taxon>
        <taxon>Myoidea</taxon>
        <taxon>Myidae</taxon>
        <taxon>Mya</taxon>
    </lineage>
</organism>
<keyword evidence="3" id="KW-1185">Reference proteome</keyword>
<name>A0ABY7EGZ8_MYAAR</name>
<proteinExistence type="predicted"/>
<keyword evidence="1" id="KW-0812">Transmembrane</keyword>
<dbReference type="Proteomes" id="UP001164746">
    <property type="component" value="Chromosome 5"/>
</dbReference>
<feature type="non-terminal residue" evidence="2">
    <location>
        <position position="1"/>
    </location>
</feature>
<sequence>IQDTNNRKSPSNTIVGSRNYSTLIGGILGSALLVAIAVAAAMFWKLKRRKRDVENTHALRKHTENKRYEEITSWSRRNQSAGYTDLGTETFIIFNLLYSFYPIMPKCEPVGEYTIKLDILVYYYNIN</sequence>
<feature type="transmembrane region" description="Helical" evidence="1">
    <location>
        <begin position="20"/>
        <end position="44"/>
    </location>
</feature>
<gene>
    <name evidence="2" type="ORF">MAR_021800</name>
</gene>
<keyword evidence="1" id="KW-0472">Membrane</keyword>
<keyword evidence="1" id="KW-1133">Transmembrane helix</keyword>
<protein>
    <submittedName>
        <fullName evidence="2">Uncharacterized protein</fullName>
    </submittedName>
</protein>
<evidence type="ECO:0000256" key="1">
    <source>
        <dbReference type="SAM" id="Phobius"/>
    </source>
</evidence>
<dbReference type="EMBL" id="CP111016">
    <property type="protein sequence ID" value="WAR06431.1"/>
    <property type="molecule type" value="Genomic_DNA"/>
</dbReference>
<feature type="non-terminal residue" evidence="2">
    <location>
        <position position="127"/>
    </location>
</feature>